<dbReference type="OrthoDB" id="9795692at2"/>
<evidence type="ECO:0000256" key="2">
    <source>
        <dbReference type="ARBA" id="ARBA00023239"/>
    </source>
</evidence>
<dbReference type="GO" id="GO:0005737">
    <property type="term" value="C:cytoplasm"/>
    <property type="evidence" value="ECO:0007669"/>
    <property type="project" value="TreeGrafter"/>
</dbReference>
<dbReference type="PANTHER" id="PTHR12192:SF2">
    <property type="entry name" value="GLUTATHIONE-SPECIFIC GAMMA-GLUTAMYLCYCLOTRANSFERASE 2"/>
    <property type="match status" value="1"/>
</dbReference>
<keyword evidence="2" id="KW-0456">Lyase</keyword>
<dbReference type="Gene3D" id="3.10.490.10">
    <property type="entry name" value="Gamma-glutamyl cyclotransferase-like"/>
    <property type="match status" value="1"/>
</dbReference>
<dbReference type="EC" id="4.3.2.7" evidence="1"/>
<dbReference type="InterPro" id="IPR036568">
    <property type="entry name" value="GGCT-like_sf"/>
</dbReference>
<dbReference type="PANTHER" id="PTHR12192">
    <property type="entry name" value="CATION TRANSPORT PROTEIN CHAC-RELATED"/>
    <property type="match status" value="1"/>
</dbReference>
<dbReference type="InterPro" id="IPR006840">
    <property type="entry name" value="ChaC"/>
</dbReference>
<organism evidence="3 4">
    <name type="scientific">Cognatishimia maritima</name>
    <dbReference type="NCBI Taxonomy" id="870908"/>
    <lineage>
        <taxon>Bacteria</taxon>
        <taxon>Pseudomonadati</taxon>
        <taxon>Pseudomonadota</taxon>
        <taxon>Alphaproteobacteria</taxon>
        <taxon>Rhodobacterales</taxon>
        <taxon>Paracoccaceae</taxon>
        <taxon>Cognatishimia</taxon>
    </lineage>
</organism>
<dbReference type="Pfam" id="PF04752">
    <property type="entry name" value="ChaC"/>
    <property type="match status" value="1"/>
</dbReference>
<keyword evidence="4" id="KW-1185">Reference proteome</keyword>
<dbReference type="InterPro" id="IPR013024">
    <property type="entry name" value="GGCT-like"/>
</dbReference>
<accession>A0A1M5RFU3</accession>
<dbReference type="RefSeq" id="WP_072793072.1">
    <property type="nucleotide sequence ID" value="NZ_FQWM01000004.1"/>
</dbReference>
<reference evidence="4" key="1">
    <citation type="submission" date="2016-11" db="EMBL/GenBank/DDBJ databases">
        <authorList>
            <person name="Varghese N."/>
            <person name="Submissions S."/>
        </authorList>
    </citation>
    <scope>NUCLEOTIDE SEQUENCE [LARGE SCALE GENOMIC DNA]</scope>
    <source>
        <strain evidence="4">DSM 28223</strain>
    </source>
</reference>
<evidence type="ECO:0000256" key="1">
    <source>
        <dbReference type="ARBA" id="ARBA00012344"/>
    </source>
</evidence>
<dbReference type="STRING" id="870908.SAMN04488044_2185"/>
<evidence type="ECO:0000313" key="3">
    <source>
        <dbReference type="EMBL" id="SHH25068.1"/>
    </source>
</evidence>
<dbReference type="SUPFAM" id="SSF110857">
    <property type="entry name" value="Gamma-glutamyl cyclotransferase-like"/>
    <property type="match status" value="1"/>
</dbReference>
<sequence length="246" mass="27531">MADIDDPFRHHPNLRHLIKPAAQSTIRNFKPGALLEMIKQHGAKDSDLLTDAERDADRRAALRQRPDGALWVFGYGSLIWDPGIDFAEVRRAHAPHWQRRFIVKDVWGGRGTKDQPGVMAALDQGDGCHGLIFRITEAAIESETQVLWNRERVGRAYKPAFIDVTTDAGPLKALTFVVDHEAEIIDSDMTWDEQVHFCATGTGSFGTSFEYVENLVRHFHTLKIDAPHACALLEAAKAYQAAHRAS</sequence>
<evidence type="ECO:0000313" key="4">
    <source>
        <dbReference type="Proteomes" id="UP000184211"/>
    </source>
</evidence>
<proteinExistence type="predicted"/>
<protein>
    <recommendedName>
        <fullName evidence="1">glutathione-specific gamma-glutamylcyclotransferase</fullName>
        <ecNumber evidence="1">4.3.2.7</ecNumber>
    </recommendedName>
</protein>
<gene>
    <name evidence="3" type="ORF">SAMN04488044_2185</name>
</gene>
<dbReference type="CDD" id="cd06661">
    <property type="entry name" value="GGCT_like"/>
    <property type="match status" value="1"/>
</dbReference>
<dbReference type="EMBL" id="FQWM01000004">
    <property type="protein sequence ID" value="SHH25068.1"/>
    <property type="molecule type" value="Genomic_DNA"/>
</dbReference>
<name>A0A1M5RFU3_9RHOB</name>
<dbReference type="Proteomes" id="UP000184211">
    <property type="component" value="Unassembled WGS sequence"/>
</dbReference>
<dbReference type="GO" id="GO:0061928">
    <property type="term" value="F:glutathione specific gamma-glutamylcyclotransferase activity"/>
    <property type="evidence" value="ECO:0007669"/>
    <property type="project" value="UniProtKB-EC"/>
</dbReference>
<dbReference type="AlphaFoldDB" id="A0A1M5RFU3"/>
<dbReference type="GO" id="GO:0006751">
    <property type="term" value="P:glutathione catabolic process"/>
    <property type="evidence" value="ECO:0007669"/>
    <property type="project" value="InterPro"/>
</dbReference>